<reference evidence="2 4" key="1">
    <citation type="submission" date="2016-04" db="EMBL/GenBank/DDBJ databases">
        <title>Complete genome sequencing and analysis of CBMB27, Methylobacterium phyllosphaerae isolated from leaf tissues of rice (Oryza sativa L.).</title>
        <authorList>
            <person name="Lee Y."/>
            <person name="Hwangbo K."/>
            <person name="Chung H."/>
            <person name="Yoo J."/>
            <person name="Kim K.Y."/>
            <person name="Sa T.M."/>
            <person name="Um Y."/>
            <person name="Madhaiyan M."/>
        </authorList>
    </citation>
    <scope>NUCLEOTIDE SEQUENCE [LARGE SCALE GENOMIC DNA]</scope>
    <source>
        <strain evidence="2 4">CBMB27</strain>
    </source>
</reference>
<evidence type="ECO:0000313" key="4">
    <source>
        <dbReference type="Proteomes" id="UP000185487"/>
    </source>
</evidence>
<keyword evidence="4" id="KW-1185">Reference proteome</keyword>
<accession>A0AAE8HXZ8</accession>
<dbReference type="AlphaFoldDB" id="A0AAE8HXZ8"/>
<dbReference type="PROSITE" id="PS51257">
    <property type="entry name" value="PROKAR_LIPOPROTEIN"/>
    <property type="match status" value="1"/>
</dbReference>
<dbReference type="RefSeq" id="WP_075380736.1">
    <property type="nucleotide sequence ID" value="NZ_CP015367.1"/>
</dbReference>
<feature type="signal peptide" evidence="1">
    <location>
        <begin position="1"/>
        <end position="27"/>
    </location>
</feature>
<name>A0AAE8HXZ8_9HYPH</name>
<dbReference type="Proteomes" id="UP000199140">
    <property type="component" value="Unassembled WGS sequence"/>
</dbReference>
<dbReference type="KEGG" id="mphy:MCBMB27_03001"/>
<sequence length="108" mass="11551">MPRARHVMPAPLLAIVLVAAACGTARAASETELRHAAWRDCVSRNFGIQAALTDRDLAVDAAFRACRSAEDAYLATLADSPLLDGDDVIRARPLVAGRIRAWLVGDRG</sequence>
<dbReference type="GeneID" id="96606247"/>
<organism evidence="3 5">
    <name type="scientific">Methylobacterium phyllosphaerae</name>
    <dbReference type="NCBI Taxonomy" id="418223"/>
    <lineage>
        <taxon>Bacteria</taxon>
        <taxon>Pseudomonadati</taxon>
        <taxon>Pseudomonadota</taxon>
        <taxon>Alphaproteobacteria</taxon>
        <taxon>Hyphomicrobiales</taxon>
        <taxon>Methylobacteriaceae</taxon>
        <taxon>Methylobacterium</taxon>
    </lineage>
</organism>
<gene>
    <name evidence="2" type="ORF">MCBMB27_03001</name>
    <name evidence="3" type="ORF">SAMN05192567_1462</name>
</gene>
<reference evidence="3 5" key="2">
    <citation type="submission" date="2016-10" db="EMBL/GenBank/DDBJ databases">
        <authorList>
            <person name="Varghese N."/>
            <person name="Submissions S."/>
        </authorList>
    </citation>
    <scope>NUCLEOTIDE SEQUENCE [LARGE SCALE GENOMIC DNA]</scope>
    <source>
        <strain evidence="3 5">CBMB27</strain>
    </source>
</reference>
<protein>
    <submittedName>
        <fullName evidence="3">Uncharacterized protein</fullName>
    </submittedName>
</protein>
<evidence type="ECO:0000256" key="1">
    <source>
        <dbReference type="SAM" id="SignalP"/>
    </source>
</evidence>
<proteinExistence type="predicted"/>
<evidence type="ECO:0000313" key="3">
    <source>
        <dbReference type="EMBL" id="SFH69545.1"/>
    </source>
</evidence>
<evidence type="ECO:0000313" key="2">
    <source>
        <dbReference type="EMBL" id="APT32292.1"/>
    </source>
</evidence>
<dbReference type="EMBL" id="CP015367">
    <property type="protein sequence ID" value="APT32292.1"/>
    <property type="molecule type" value="Genomic_DNA"/>
</dbReference>
<dbReference type="Proteomes" id="UP000185487">
    <property type="component" value="Chromosome"/>
</dbReference>
<keyword evidence="1" id="KW-0732">Signal</keyword>
<feature type="chain" id="PRO_5042103414" evidence="1">
    <location>
        <begin position="28"/>
        <end position="108"/>
    </location>
</feature>
<evidence type="ECO:0000313" key="5">
    <source>
        <dbReference type="Proteomes" id="UP000199140"/>
    </source>
</evidence>
<dbReference type="EMBL" id="FOPK01000046">
    <property type="protein sequence ID" value="SFH69545.1"/>
    <property type="molecule type" value="Genomic_DNA"/>
</dbReference>